<evidence type="ECO:0000256" key="8">
    <source>
        <dbReference type="ARBA" id="ARBA00023288"/>
    </source>
</evidence>
<dbReference type="VEuPathDB" id="FungiDB:BO71DRAFT_314278"/>
<dbReference type="GO" id="GO:0098552">
    <property type="term" value="C:side of membrane"/>
    <property type="evidence" value="ECO:0007669"/>
    <property type="project" value="UniProtKB-KW"/>
</dbReference>
<evidence type="ECO:0000256" key="4">
    <source>
        <dbReference type="ARBA" id="ARBA00022525"/>
    </source>
</evidence>
<keyword evidence="9" id="KW-0408">Iron</keyword>
<keyword evidence="5" id="KW-0325">Glycoprotein</keyword>
<keyword evidence="9" id="KW-0349">Heme</keyword>
<dbReference type="PROSITE" id="PS52012">
    <property type="entry name" value="CFEM"/>
    <property type="match status" value="1"/>
</dbReference>
<evidence type="ECO:0000313" key="13">
    <source>
        <dbReference type="Proteomes" id="UP000247810"/>
    </source>
</evidence>
<dbReference type="InterPro" id="IPR008427">
    <property type="entry name" value="Extracellular_membr_CFEM_dom"/>
</dbReference>
<dbReference type="GO" id="GO:0005576">
    <property type="term" value="C:extracellular region"/>
    <property type="evidence" value="ECO:0007669"/>
    <property type="project" value="UniProtKB-SubCell"/>
</dbReference>
<dbReference type="Proteomes" id="UP000247810">
    <property type="component" value="Unassembled WGS sequence"/>
</dbReference>
<feature type="disulfide bond" evidence="9">
    <location>
        <begin position="36"/>
        <end position="43"/>
    </location>
</feature>
<feature type="disulfide bond" evidence="9">
    <location>
        <begin position="45"/>
        <end position="78"/>
    </location>
</feature>
<name>A0A319DPD7_9EURO</name>
<accession>A0A319DPD7</accession>
<keyword evidence="9" id="KW-0479">Metal-binding</keyword>
<organism evidence="12 13">
    <name type="scientific">Aspergillus ellipticus CBS 707.79</name>
    <dbReference type="NCBI Taxonomy" id="1448320"/>
    <lineage>
        <taxon>Eukaryota</taxon>
        <taxon>Fungi</taxon>
        <taxon>Dikarya</taxon>
        <taxon>Ascomycota</taxon>
        <taxon>Pezizomycotina</taxon>
        <taxon>Eurotiomycetes</taxon>
        <taxon>Eurotiomycetidae</taxon>
        <taxon>Eurotiales</taxon>
        <taxon>Aspergillaceae</taxon>
        <taxon>Aspergillus</taxon>
        <taxon>Aspergillus subgen. Circumdati</taxon>
    </lineage>
</organism>
<dbReference type="AlphaFoldDB" id="A0A319DPD7"/>
<keyword evidence="5" id="KW-0472">Membrane</keyword>
<evidence type="ECO:0000256" key="7">
    <source>
        <dbReference type="ARBA" id="ARBA00023157"/>
    </source>
</evidence>
<comment type="caution">
    <text evidence="9">Lacks conserved residue(s) required for the propagation of feature annotation.</text>
</comment>
<feature type="binding site" description="axial binding residue" evidence="9">
    <location>
        <position position="40"/>
    </location>
    <ligand>
        <name>heme</name>
        <dbReference type="ChEBI" id="CHEBI:30413"/>
    </ligand>
    <ligandPart>
        <name>Fe</name>
        <dbReference type="ChEBI" id="CHEBI:18248"/>
    </ligandPart>
</feature>
<evidence type="ECO:0000256" key="9">
    <source>
        <dbReference type="PROSITE-ProRule" id="PRU01356"/>
    </source>
</evidence>
<feature type="chain" id="PRO_5016467091" description="CFEM domain-containing protein" evidence="10">
    <location>
        <begin position="20"/>
        <end position="80"/>
    </location>
</feature>
<dbReference type="OrthoDB" id="4505683at2759"/>
<evidence type="ECO:0000256" key="1">
    <source>
        <dbReference type="ARBA" id="ARBA00004589"/>
    </source>
</evidence>
<feature type="domain" description="CFEM" evidence="11">
    <location>
        <begin position="1"/>
        <end position="80"/>
    </location>
</feature>
<sequence length="80" mass="8339">MKFSTILLPLTTLLPLATATNIPQCLLDCVSSSTACVANDLNCYCTNPGFQQGIRDCLNSKGCGGDLQAGVDLQNALCGK</sequence>
<feature type="signal peptide" evidence="10">
    <location>
        <begin position="1"/>
        <end position="19"/>
    </location>
</feature>
<dbReference type="EMBL" id="KZ825803">
    <property type="protein sequence ID" value="PYH99299.1"/>
    <property type="molecule type" value="Genomic_DNA"/>
</dbReference>
<keyword evidence="7 9" id="KW-1015">Disulfide bond</keyword>
<comment type="similarity">
    <text evidence="3">Belongs to the RBT5 family.</text>
</comment>
<proteinExistence type="inferred from homology"/>
<gene>
    <name evidence="12" type="ORF">BO71DRAFT_314278</name>
</gene>
<reference evidence="12 13" key="1">
    <citation type="submission" date="2018-02" db="EMBL/GenBank/DDBJ databases">
        <title>The genomes of Aspergillus section Nigri reveals drivers in fungal speciation.</title>
        <authorList>
            <consortium name="DOE Joint Genome Institute"/>
            <person name="Vesth T.C."/>
            <person name="Nybo J."/>
            <person name="Theobald S."/>
            <person name="Brandl J."/>
            <person name="Frisvad J.C."/>
            <person name="Nielsen K.F."/>
            <person name="Lyhne E.K."/>
            <person name="Kogle M.E."/>
            <person name="Kuo A."/>
            <person name="Riley R."/>
            <person name="Clum A."/>
            <person name="Nolan M."/>
            <person name="Lipzen A."/>
            <person name="Salamov A."/>
            <person name="Henrissat B."/>
            <person name="Wiebenga A."/>
            <person name="De vries R.P."/>
            <person name="Grigoriev I.V."/>
            <person name="Mortensen U.H."/>
            <person name="Andersen M.R."/>
            <person name="Baker S.E."/>
        </authorList>
    </citation>
    <scope>NUCLEOTIDE SEQUENCE [LARGE SCALE GENOMIC DNA]</scope>
    <source>
        <strain evidence="12 13">CBS 707.79</strain>
    </source>
</reference>
<evidence type="ECO:0000256" key="3">
    <source>
        <dbReference type="ARBA" id="ARBA00010031"/>
    </source>
</evidence>
<keyword evidence="5" id="KW-0336">GPI-anchor</keyword>
<evidence type="ECO:0000313" key="12">
    <source>
        <dbReference type="EMBL" id="PYH99299.1"/>
    </source>
</evidence>
<dbReference type="Pfam" id="PF05730">
    <property type="entry name" value="CFEM"/>
    <property type="match status" value="1"/>
</dbReference>
<keyword evidence="8" id="KW-0449">Lipoprotein</keyword>
<dbReference type="GO" id="GO:0046872">
    <property type="term" value="F:metal ion binding"/>
    <property type="evidence" value="ECO:0007669"/>
    <property type="project" value="UniProtKB-UniRule"/>
</dbReference>
<evidence type="ECO:0000256" key="6">
    <source>
        <dbReference type="ARBA" id="ARBA00022729"/>
    </source>
</evidence>
<keyword evidence="4" id="KW-0964">Secreted</keyword>
<evidence type="ECO:0000256" key="5">
    <source>
        <dbReference type="ARBA" id="ARBA00022622"/>
    </source>
</evidence>
<comment type="subcellular location">
    <subcellularLocation>
        <location evidence="1">Membrane</location>
        <topology evidence="1">Lipid-anchor</topology>
        <topology evidence="1">GPI-anchor</topology>
    </subcellularLocation>
    <subcellularLocation>
        <location evidence="2">Secreted</location>
    </subcellularLocation>
</comment>
<evidence type="ECO:0000256" key="10">
    <source>
        <dbReference type="SAM" id="SignalP"/>
    </source>
</evidence>
<evidence type="ECO:0000256" key="2">
    <source>
        <dbReference type="ARBA" id="ARBA00004613"/>
    </source>
</evidence>
<keyword evidence="6 10" id="KW-0732">Signal</keyword>
<keyword evidence="13" id="KW-1185">Reference proteome</keyword>
<evidence type="ECO:0000259" key="11">
    <source>
        <dbReference type="PROSITE" id="PS52012"/>
    </source>
</evidence>
<protein>
    <recommendedName>
        <fullName evidence="11">CFEM domain-containing protein</fullName>
    </recommendedName>
</protein>